<dbReference type="InterPro" id="IPR003441">
    <property type="entry name" value="NAC-dom"/>
</dbReference>
<sequence length="499" mass="57129">MTTSIKGMESMLVGFRFHPTDEELVSHYLRLKMEGNDSLVHVIPEVNVCKWEPCDLPKFSVIKSDDPEWFFFSPRDFKNSNSKRTNRATQSGYWKVTGKDRKIKARGTNNVIGTKKTLVFYRGRVRGGVRTNWVMHEYHPTVTLPHQRAFVLCRLKKKTDEKTNVTARDEGEESSYIASDFENPMPEDIIPEVHDQTEEDLESALQLLHQLQDYDASSSQLPLYNQQEPSFVDSTFTNGCNGLQFQSDDNEHEEDQRKFVDSLFVDRDEHPHEEVLHLSHTDADTAQAEVEETWKINLSTEFYTLQCAMIEFGTVSFSDDSQHREDFLGLDAPFDRLPAPEPKFICCISRVCSESSPESPPKLRTSKPQHHRRSHRVVGQTAARRRFQLKSNSSLKTVTQYKDKDASRHNVTVDLPEEKNVTESNKEQKMAKGTNAKEILKSTRDGSAGSDRKGYLNFQETSLLGHESSPPWAYFVNILIGILLFVVVIWGVVICGNWC</sequence>
<evidence type="ECO:0000313" key="15">
    <source>
        <dbReference type="Proteomes" id="UP001459277"/>
    </source>
</evidence>
<evidence type="ECO:0000313" key="14">
    <source>
        <dbReference type="EMBL" id="KAL0015186.1"/>
    </source>
</evidence>
<dbReference type="Gene3D" id="2.170.150.80">
    <property type="entry name" value="NAC domain"/>
    <property type="match status" value="1"/>
</dbReference>
<dbReference type="GO" id="GO:0005634">
    <property type="term" value="C:nucleus"/>
    <property type="evidence" value="ECO:0007669"/>
    <property type="project" value="UniProtKB-SubCell"/>
</dbReference>
<feature type="compositionally biased region" description="Basic residues" evidence="11">
    <location>
        <begin position="364"/>
        <end position="376"/>
    </location>
</feature>
<dbReference type="GO" id="GO:0016020">
    <property type="term" value="C:membrane"/>
    <property type="evidence" value="ECO:0007669"/>
    <property type="project" value="UniProtKB-SubCell"/>
</dbReference>
<feature type="domain" description="NAC" evidence="13">
    <location>
        <begin position="11"/>
        <end position="158"/>
    </location>
</feature>
<keyword evidence="10" id="KW-0539">Nucleus</keyword>
<dbReference type="EMBL" id="JAZDWU010000001">
    <property type="protein sequence ID" value="KAL0015186.1"/>
    <property type="molecule type" value="Genomic_DNA"/>
</dbReference>
<evidence type="ECO:0000256" key="7">
    <source>
        <dbReference type="ARBA" id="ARBA00023136"/>
    </source>
</evidence>
<reference evidence="14 15" key="1">
    <citation type="submission" date="2024-01" db="EMBL/GenBank/DDBJ databases">
        <title>A telomere-to-telomere, gap-free genome of sweet tea (Lithocarpus litseifolius).</title>
        <authorList>
            <person name="Zhou J."/>
        </authorList>
    </citation>
    <scope>NUCLEOTIDE SEQUENCE [LARGE SCALE GENOMIC DNA]</scope>
    <source>
        <strain evidence="14">Zhou-2022a</strain>
        <tissue evidence="14">Leaf</tissue>
    </source>
</reference>
<dbReference type="PANTHER" id="PTHR31744:SF216">
    <property type="entry name" value="NAC TRANSCRIPTION FACTOR"/>
    <property type="match status" value="1"/>
</dbReference>
<dbReference type="PROSITE" id="PS51005">
    <property type="entry name" value="NAC"/>
    <property type="match status" value="1"/>
</dbReference>
<organism evidence="14 15">
    <name type="scientific">Lithocarpus litseifolius</name>
    <dbReference type="NCBI Taxonomy" id="425828"/>
    <lineage>
        <taxon>Eukaryota</taxon>
        <taxon>Viridiplantae</taxon>
        <taxon>Streptophyta</taxon>
        <taxon>Embryophyta</taxon>
        <taxon>Tracheophyta</taxon>
        <taxon>Spermatophyta</taxon>
        <taxon>Magnoliopsida</taxon>
        <taxon>eudicotyledons</taxon>
        <taxon>Gunneridae</taxon>
        <taxon>Pentapetalae</taxon>
        <taxon>rosids</taxon>
        <taxon>fabids</taxon>
        <taxon>Fagales</taxon>
        <taxon>Fagaceae</taxon>
        <taxon>Lithocarpus</taxon>
    </lineage>
</organism>
<evidence type="ECO:0000259" key="13">
    <source>
        <dbReference type="PROSITE" id="PS51005"/>
    </source>
</evidence>
<evidence type="ECO:0000256" key="5">
    <source>
        <dbReference type="ARBA" id="ARBA00023015"/>
    </source>
</evidence>
<evidence type="ECO:0000256" key="6">
    <source>
        <dbReference type="ARBA" id="ARBA00023125"/>
    </source>
</evidence>
<keyword evidence="15" id="KW-1185">Reference proteome</keyword>
<keyword evidence="7 12" id="KW-0472">Membrane</keyword>
<evidence type="ECO:0000256" key="8">
    <source>
        <dbReference type="ARBA" id="ARBA00023159"/>
    </source>
</evidence>
<evidence type="ECO:0000256" key="10">
    <source>
        <dbReference type="ARBA" id="ARBA00023242"/>
    </source>
</evidence>
<keyword evidence="3 12" id="KW-0812">Transmembrane</keyword>
<evidence type="ECO:0000256" key="4">
    <source>
        <dbReference type="ARBA" id="ARBA00022989"/>
    </source>
</evidence>
<gene>
    <name evidence="14" type="ORF">SO802_002255</name>
</gene>
<feature type="transmembrane region" description="Helical" evidence="12">
    <location>
        <begin position="472"/>
        <end position="495"/>
    </location>
</feature>
<evidence type="ECO:0000256" key="12">
    <source>
        <dbReference type="SAM" id="Phobius"/>
    </source>
</evidence>
<keyword evidence="4 12" id="KW-1133">Transmembrane helix</keyword>
<evidence type="ECO:0000256" key="9">
    <source>
        <dbReference type="ARBA" id="ARBA00023163"/>
    </source>
</evidence>
<comment type="subcellular location">
    <subcellularLocation>
        <location evidence="2">Membrane</location>
        <topology evidence="2">Single-pass membrane protein</topology>
    </subcellularLocation>
    <subcellularLocation>
        <location evidence="1">Nucleus</location>
    </subcellularLocation>
</comment>
<keyword evidence="6" id="KW-0238">DNA-binding</keyword>
<proteinExistence type="predicted"/>
<dbReference type="Proteomes" id="UP001459277">
    <property type="component" value="Unassembled WGS sequence"/>
</dbReference>
<feature type="region of interest" description="Disordered" evidence="11">
    <location>
        <begin position="353"/>
        <end position="380"/>
    </location>
</feature>
<name>A0AAW2E2D1_9ROSI</name>
<dbReference type="GO" id="GO:0000976">
    <property type="term" value="F:transcription cis-regulatory region binding"/>
    <property type="evidence" value="ECO:0007669"/>
    <property type="project" value="UniProtKB-ARBA"/>
</dbReference>
<accession>A0AAW2E2D1</accession>
<dbReference type="PANTHER" id="PTHR31744">
    <property type="entry name" value="PROTEIN CUP-SHAPED COTYLEDON 2-RELATED"/>
    <property type="match status" value="1"/>
</dbReference>
<protein>
    <recommendedName>
        <fullName evidence="13">NAC domain-containing protein</fullName>
    </recommendedName>
</protein>
<keyword evidence="8" id="KW-0010">Activator</keyword>
<dbReference type="InterPro" id="IPR036093">
    <property type="entry name" value="NAC_dom_sf"/>
</dbReference>
<dbReference type="Pfam" id="PF02365">
    <property type="entry name" value="NAM"/>
    <property type="match status" value="1"/>
</dbReference>
<evidence type="ECO:0000256" key="3">
    <source>
        <dbReference type="ARBA" id="ARBA00022692"/>
    </source>
</evidence>
<evidence type="ECO:0000256" key="11">
    <source>
        <dbReference type="SAM" id="MobiDB-lite"/>
    </source>
</evidence>
<dbReference type="GO" id="GO:0006355">
    <property type="term" value="P:regulation of DNA-templated transcription"/>
    <property type="evidence" value="ECO:0007669"/>
    <property type="project" value="InterPro"/>
</dbReference>
<comment type="caution">
    <text evidence="14">The sequence shown here is derived from an EMBL/GenBank/DDBJ whole genome shotgun (WGS) entry which is preliminary data.</text>
</comment>
<keyword evidence="5" id="KW-0805">Transcription regulation</keyword>
<keyword evidence="9" id="KW-0804">Transcription</keyword>
<dbReference type="SUPFAM" id="SSF101941">
    <property type="entry name" value="NAC domain"/>
    <property type="match status" value="1"/>
</dbReference>
<evidence type="ECO:0000256" key="1">
    <source>
        <dbReference type="ARBA" id="ARBA00004123"/>
    </source>
</evidence>
<dbReference type="AlphaFoldDB" id="A0AAW2E2D1"/>
<evidence type="ECO:0000256" key="2">
    <source>
        <dbReference type="ARBA" id="ARBA00004167"/>
    </source>
</evidence>